<dbReference type="InterPro" id="IPR014914">
    <property type="entry name" value="RES_dom"/>
</dbReference>
<proteinExistence type="predicted"/>
<evidence type="ECO:0000313" key="3">
    <source>
        <dbReference type="Proteomes" id="UP001055125"/>
    </source>
</evidence>
<keyword evidence="3" id="KW-1185">Reference proteome</keyword>
<comment type="caution">
    <text evidence="2">The sequence shown here is derived from an EMBL/GenBank/DDBJ whole genome shotgun (WGS) entry which is preliminary data.</text>
</comment>
<reference evidence="2" key="1">
    <citation type="journal article" date="2021" name="Front. Microbiol.">
        <title>Comprehensive Comparative Genomics and Phenotyping of Methylobacterium Species.</title>
        <authorList>
            <person name="Alessa O."/>
            <person name="Ogura Y."/>
            <person name="Fujitani Y."/>
            <person name="Takami H."/>
            <person name="Hayashi T."/>
            <person name="Sahin N."/>
            <person name="Tani A."/>
        </authorList>
    </citation>
    <scope>NUCLEOTIDE SEQUENCE</scope>
    <source>
        <strain evidence="2">DSM 19015</strain>
    </source>
</reference>
<sequence length="202" mass="21667">MAAAGPPSGFAGIALDLATISPGARFGRVYLSRFPDPLGYGKTLSRFSDPRRRVPANRFGVLYLGSTLKVCFVEAVLRDQGDGRTSDVLLDERDLAARSYAEVEVTQALSLVDLREDGPLRMGVPSDVARGSKQSLSRLWSVAFHEHPAGADGIIYPSRLNGETNLAVYGRAVGKLAAVSTGPLLRAPDFARVLRDLKVGLQ</sequence>
<dbReference type="RefSeq" id="WP_238246720.1">
    <property type="nucleotide sequence ID" value="NZ_BPQP01000099.1"/>
</dbReference>
<dbReference type="EMBL" id="BPQP01000099">
    <property type="protein sequence ID" value="GJD97664.1"/>
    <property type="molecule type" value="Genomic_DNA"/>
</dbReference>
<dbReference type="SMART" id="SM00953">
    <property type="entry name" value="RES"/>
    <property type="match status" value="1"/>
</dbReference>
<reference evidence="2" key="2">
    <citation type="submission" date="2021-08" db="EMBL/GenBank/DDBJ databases">
        <authorList>
            <person name="Tani A."/>
            <person name="Ola A."/>
            <person name="Ogura Y."/>
            <person name="Katsura K."/>
            <person name="Hayashi T."/>
        </authorList>
    </citation>
    <scope>NUCLEOTIDE SEQUENCE</scope>
    <source>
        <strain evidence="2">DSM 19015</strain>
    </source>
</reference>
<feature type="domain" description="RES" evidence="1">
    <location>
        <begin position="36"/>
        <end position="180"/>
    </location>
</feature>
<accession>A0ABQ4S711</accession>
<gene>
    <name evidence="2" type="ORF">OCOJLMKI_4897</name>
</gene>
<evidence type="ECO:0000313" key="2">
    <source>
        <dbReference type="EMBL" id="GJD97664.1"/>
    </source>
</evidence>
<name>A0ABQ4S711_9HYPH</name>
<dbReference type="Proteomes" id="UP001055125">
    <property type="component" value="Unassembled WGS sequence"/>
</dbReference>
<protein>
    <recommendedName>
        <fullName evidence="1">RES domain-containing protein</fullName>
    </recommendedName>
</protein>
<evidence type="ECO:0000259" key="1">
    <source>
        <dbReference type="SMART" id="SM00953"/>
    </source>
</evidence>
<dbReference type="Pfam" id="PF08808">
    <property type="entry name" value="RES"/>
    <property type="match status" value="1"/>
</dbReference>
<organism evidence="2 3">
    <name type="scientific">Methylobacterium iners</name>
    <dbReference type="NCBI Taxonomy" id="418707"/>
    <lineage>
        <taxon>Bacteria</taxon>
        <taxon>Pseudomonadati</taxon>
        <taxon>Pseudomonadota</taxon>
        <taxon>Alphaproteobacteria</taxon>
        <taxon>Hyphomicrobiales</taxon>
        <taxon>Methylobacteriaceae</taxon>
        <taxon>Methylobacterium</taxon>
    </lineage>
</organism>